<gene>
    <name evidence="3" type="ORF">PHYBOEH_006868</name>
</gene>
<reference evidence="3" key="1">
    <citation type="submission" date="2021-02" db="EMBL/GenBank/DDBJ databases">
        <authorList>
            <person name="Palmer J.M."/>
        </authorList>
    </citation>
    <scope>NUCLEOTIDE SEQUENCE</scope>
    <source>
        <strain evidence="3">SCRP23</strain>
    </source>
</reference>
<evidence type="ECO:0000313" key="4">
    <source>
        <dbReference type="Proteomes" id="UP000693981"/>
    </source>
</evidence>
<evidence type="ECO:0000256" key="1">
    <source>
        <dbReference type="SAM" id="Coils"/>
    </source>
</evidence>
<feature type="compositionally biased region" description="Low complexity" evidence="2">
    <location>
        <begin position="220"/>
        <end position="233"/>
    </location>
</feature>
<evidence type="ECO:0000313" key="3">
    <source>
        <dbReference type="EMBL" id="KAG7390924.1"/>
    </source>
</evidence>
<dbReference type="OrthoDB" id="102768at2759"/>
<sequence length="614" mass="69148">MPRSRPAPKACDQRFVYVDLDALLASVHSHVLSNEAQYHTELARFSSDVALAPDKLTVLLNDQQPARVQCWRGTYCANPNLSEAKALESVHGDGGQTVDWKLTQKGTPDHPTLEKMLKRQLAATGSTIGKKTLVLATGALSKGMKSVLDAYLKAQWQVQLVCLDSCWINSNWNVSELEGLAVKSLDKYLKRLLTGRHSAAVSRPDFERKLSSPILRPEQPSSSTSTSSSPTGSLERVSLPSGCFLDDRRANMLEQEHADIQRRKARLAELPSGKYTVGNRSRYVFMNLDNIAGAVCNSQGLHKRIEGATSGYDLRLNFRALTKRVCGPKSAVVKKLVAAYRKMPRELALPLQEFDWEINQLSHSSSGNKGIYYVLLDLLETAGSAKHKNTLVLVMGDGALGGSGFDQKEATKDLLSKFIEKHWFIEVHSWLHACNDWFLDIQEQHPYRVIVKPLDDAIHDLIYRKEDEEEVWVEPSWHDLTGRCHETAKAASPNGLRPNSPPPPPAWGTTGIPAISLFPITPLLTLEQKLEQRMKLEDERKDLLERLHKNQEALDALELETWSMQVLQQKELARVAQQESDKQLAMRMAQEEEMQLKFLQEYEKSQEEQPWSFV</sequence>
<feature type="region of interest" description="Disordered" evidence="2">
    <location>
        <begin position="209"/>
        <end position="237"/>
    </location>
</feature>
<dbReference type="AlphaFoldDB" id="A0A8T1WF05"/>
<protein>
    <submittedName>
        <fullName evidence="3">Uncharacterized protein</fullName>
    </submittedName>
</protein>
<dbReference type="Proteomes" id="UP000693981">
    <property type="component" value="Unassembled WGS sequence"/>
</dbReference>
<evidence type="ECO:0000256" key="2">
    <source>
        <dbReference type="SAM" id="MobiDB-lite"/>
    </source>
</evidence>
<organism evidence="3 4">
    <name type="scientific">Phytophthora boehmeriae</name>
    <dbReference type="NCBI Taxonomy" id="109152"/>
    <lineage>
        <taxon>Eukaryota</taxon>
        <taxon>Sar</taxon>
        <taxon>Stramenopiles</taxon>
        <taxon>Oomycota</taxon>
        <taxon>Peronosporomycetes</taxon>
        <taxon>Peronosporales</taxon>
        <taxon>Peronosporaceae</taxon>
        <taxon>Phytophthora</taxon>
    </lineage>
</organism>
<keyword evidence="1" id="KW-0175">Coiled coil</keyword>
<accession>A0A8T1WF05</accession>
<proteinExistence type="predicted"/>
<name>A0A8T1WF05_9STRA</name>
<dbReference type="EMBL" id="JAGDFL010000370">
    <property type="protein sequence ID" value="KAG7390924.1"/>
    <property type="molecule type" value="Genomic_DNA"/>
</dbReference>
<feature type="coiled-coil region" evidence="1">
    <location>
        <begin position="526"/>
        <end position="560"/>
    </location>
</feature>
<comment type="caution">
    <text evidence="3">The sequence shown here is derived from an EMBL/GenBank/DDBJ whole genome shotgun (WGS) entry which is preliminary data.</text>
</comment>
<keyword evidence="4" id="KW-1185">Reference proteome</keyword>